<evidence type="ECO:0000256" key="3">
    <source>
        <dbReference type="ARBA" id="ARBA00023125"/>
    </source>
</evidence>
<dbReference type="InterPro" id="IPR032198">
    <property type="entry name" value="E2F_CC-MB"/>
</dbReference>
<keyword evidence="4" id="KW-0804">Transcription</keyword>
<evidence type="ECO:0000313" key="7">
    <source>
        <dbReference type="Proteomes" id="UP000261560"/>
    </source>
</evidence>
<evidence type="ECO:0000259" key="5">
    <source>
        <dbReference type="Pfam" id="PF16421"/>
    </source>
</evidence>
<keyword evidence="2" id="KW-0805">Transcription regulation</keyword>
<proteinExistence type="inferred from homology"/>
<evidence type="ECO:0000256" key="2">
    <source>
        <dbReference type="ARBA" id="ARBA00023015"/>
    </source>
</evidence>
<dbReference type="Ensembl" id="ENSOMET00000032513.1">
    <property type="protein sequence ID" value="ENSOMEP00000029634.1"/>
    <property type="gene ID" value="ENSOMEG00000013284.1"/>
</dbReference>
<evidence type="ECO:0000256" key="1">
    <source>
        <dbReference type="ARBA" id="ARBA00010940"/>
    </source>
</evidence>
<dbReference type="PaxDb" id="30732-ENSOMEP00000029634"/>
<dbReference type="Gene3D" id="6.10.250.540">
    <property type="match status" value="1"/>
</dbReference>
<dbReference type="GO" id="GO:0046983">
    <property type="term" value="F:protein dimerization activity"/>
    <property type="evidence" value="ECO:0007669"/>
    <property type="project" value="InterPro"/>
</dbReference>
<dbReference type="AlphaFoldDB" id="A0A3B3DJH1"/>
<dbReference type="Pfam" id="PF16421">
    <property type="entry name" value="E2F_CC-MB"/>
    <property type="match status" value="1"/>
</dbReference>
<dbReference type="InterPro" id="IPR037241">
    <property type="entry name" value="E2F-DP_heterodim"/>
</dbReference>
<reference evidence="6" key="2">
    <citation type="submission" date="2025-09" db="UniProtKB">
        <authorList>
            <consortium name="Ensembl"/>
        </authorList>
    </citation>
    <scope>IDENTIFICATION</scope>
</reference>
<evidence type="ECO:0000256" key="4">
    <source>
        <dbReference type="ARBA" id="ARBA00023163"/>
    </source>
</evidence>
<sequence>MEKEEKNLDNLIEDCKYLVLKRSRKLVLCCSLTPWITYAYLTYTDVRQIPSLRDKTVILIKAPPETTLQVPHPEESLQIYLKSAFGPIEALLCSDELFPVKPLHGISGVKTSVRSWCRVKLTSQCCSGLTQQFLLSPTPLLSFGQPSRKDGPQGTPALAVSVGGQQYLLSLAANDGISQLFSPHLNQWNG</sequence>
<keyword evidence="3" id="KW-0238">DNA-binding</keyword>
<evidence type="ECO:0000313" key="6">
    <source>
        <dbReference type="Ensembl" id="ENSOMEP00000029634.1"/>
    </source>
</evidence>
<dbReference type="CDD" id="cd14660">
    <property type="entry name" value="E2F_DD"/>
    <property type="match status" value="1"/>
</dbReference>
<dbReference type="SUPFAM" id="SSF144074">
    <property type="entry name" value="E2F-DP heterodimerization region"/>
    <property type="match status" value="1"/>
</dbReference>
<dbReference type="STRING" id="30732.ENSOMEP00000029634"/>
<dbReference type="GeneTree" id="ENSGT00940000155115"/>
<organism evidence="6 7">
    <name type="scientific">Oryzias melastigma</name>
    <name type="common">Marine medaka</name>
    <dbReference type="NCBI Taxonomy" id="30732"/>
    <lineage>
        <taxon>Eukaryota</taxon>
        <taxon>Metazoa</taxon>
        <taxon>Chordata</taxon>
        <taxon>Craniata</taxon>
        <taxon>Vertebrata</taxon>
        <taxon>Euteleostomi</taxon>
        <taxon>Actinopterygii</taxon>
        <taxon>Neopterygii</taxon>
        <taxon>Teleostei</taxon>
        <taxon>Neoteleostei</taxon>
        <taxon>Acanthomorphata</taxon>
        <taxon>Ovalentaria</taxon>
        <taxon>Atherinomorphae</taxon>
        <taxon>Beloniformes</taxon>
        <taxon>Adrianichthyidae</taxon>
        <taxon>Oryziinae</taxon>
        <taxon>Oryzias</taxon>
    </lineage>
</organism>
<feature type="domain" description="E2F transcription factor CC-MB" evidence="5">
    <location>
        <begin position="1"/>
        <end position="94"/>
    </location>
</feature>
<name>A0A3B3DJH1_ORYME</name>
<protein>
    <recommendedName>
        <fullName evidence="5">E2F transcription factor CC-MB domain-containing protein</fullName>
    </recommendedName>
</protein>
<comment type="similarity">
    <text evidence="1">Belongs to the E2F/DP family.</text>
</comment>
<reference evidence="6" key="1">
    <citation type="submission" date="2025-08" db="UniProtKB">
        <authorList>
            <consortium name="Ensembl"/>
        </authorList>
    </citation>
    <scope>IDENTIFICATION</scope>
</reference>
<dbReference type="GO" id="GO:0003677">
    <property type="term" value="F:DNA binding"/>
    <property type="evidence" value="ECO:0007669"/>
    <property type="project" value="UniProtKB-KW"/>
</dbReference>
<accession>A0A3B3DJH1</accession>
<dbReference type="Proteomes" id="UP000261560">
    <property type="component" value="Unplaced"/>
</dbReference>
<keyword evidence="7" id="KW-1185">Reference proteome</keyword>